<dbReference type="GO" id="GO:0033202">
    <property type="term" value="C:DNA helicase complex"/>
    <property type="evidence" value="ECO:0007669"/>
    <property type="project" value="TreeGrafter"/>
</dbReference>
<dbReference type="GO" id="GO:0043138">
    <property type="term" value="F:3'-5' DNA helicase activity"/>
    <property type="evidence" value="ECO:0007669"/>
    <property type="project" value="UniProtKB-EC"/>
</dbReference>
<organism evidence="14">
    <name type="scientific">Ectopseudomonas oleovorans</name>
    <name type="common">Pseudomonas oleovorans</name>
    <dbReference type="NCBI Taxonomy" id="301"/>
    <lineage>
        <taxon>Bacteria</taxon>
        <taxon>Pseudomonadati</taxon>
        <taxon>Pseudomonadota</taxon>
        <taxon>Gammaproteobacteria</taxon>
        <taxon>Pseudomonadales</taxon>
        <taxon>Pseudomonadaceae</taxon>
        <taxon>Ectopseudomonas</taxon>
    </lineage>
</organism>
<evidence type="ECO:0000256" key="6">
    <source>
        <dbReference type="ARBA" id="ARBA00022840"/>
    </source>
</evidence>
<dbReference type="SUPFAM" id="SSF52540">
    <property type="entry name" value="P-loop containing nucleoside triphosphate hydrolases"/>
    <property type="match status" value="1"/>
</dbReference>
<dbReference type="InterPro" id="IPR013986">
    <property type="entry name" value="DExx_box_DNA_helicase_dom_sf"/>
</dbReference>
<evidence type="ECO:0000256" key="9">
    <source>
        <dbReference type="ARBA" id="ARBA00023235"/>
    </source>
</evidence>
<dbReference type="CDD" id="cd18807">
    <property type="entry name" value="SF1_C_UvrD"/>
    <property type="match status" value="1"/>
</dbReference>
<dbReference type="GO" id="GO:0005524">
    <property type="term" value="F:ATP binding"/>
    <property type="evidence" value="ECO:0007669"/>
    <property type="project" value="UniProtKB-UniRule"/>
</dbReference>
<dbReference type="EC" id="5.6.2.4" evidence="11"/>
<dbReference type="Gene3D" id="1.10.486.10">
    <property type="entry name" value="PCRA, domain 4"/>
    <property type="match status" value="1"/>
</dbReference>
<dbReference type="Gene3D" id="1.10.10.160">
    <property type="match status" value="1"/>
</dbReference>
<keyword evidence="2" id="KW-0547">Nucleotide-binding</keyword>
<evidence type="ECO:0000313" key="14">
    <source>
        <dbReference type="EMBL" id="VDN63253.1"/>
    </source>
</evidence>
<accession>A0A653B3Y8</accession>
<keyword evidence="4 14" id="KW-0378">Hydrolase</keyword>
<dbReference type="AlphaFoldDB" id="A0A653B3Y8"/>
<dbReference type="Pfam" id="PF13361">
    <property type="entry name" value="UvrD_C"/>
    <property type="match status" value="1"/>
</dbReference>
<dbReference type="GO" id="GO:0005829">
    <property type="term" value="C:cytosol"/>
    <property type="evidence" value="ECO:0007669"/>
    <property type="project" value="TreeGrafter"/>
</dbReference>
<evidence type="ECO:0000256" key="2">
    <source>
        <dbReference type="ARBA" id="ARBA00022741"/>
    </source>
</evidence>
<keyword evidence="8" id="KW-0234">DNA repair</keyword>
<dbReference type="NCBIfam" id="NF008743">
    <property type="entry name" value="PRK11773.1"/>
    <property type="match status" value="1"/>
</dbReference>
<sequence>MQNDPELLLASLNDAQVQAVAAPLGRQLVLAGAGSGKTRVLVHRIAFLIQAMGASPHSILSVTFTNKAAAEMRQRIEDMLGHSPAGMWVGTFHGLAHRLLRAHWQEAGLAENFQILDSDDQQRLIKRVIRDLGLDEQRWPAKQAQWFINGQKDEGLRPAHIQAGGDLFLATMRGIYEAYEAACARTGVIDFAELLLRALDLWRDKPGLLEHYQRRFRHILVDEFQDTNAVQYAWLRFLAKGGDSLMVVGDDDQSIYGWRGAKIENIQQFSSDFPDTQLIRLEQNYRSTAGILKAANALIANNNGRLGKELWTDGSDGEPLALYAAFNEHDEARYVVESIEDALRKDGLKRSEIAILYRSNAQSRVLEEALLREKIPYRIYGGQRFFERAEIKNAMAYLRLLDGRGNDAALERIINVPARGIGEKSIETIREYARAHDVHMWQAIRLMLANKALPGRASSALSGFIELIEGLAEKVLAMPLHQMTQVVIEQSGLLAYHEAEKGEKGQARVENLEELVSAARTFENDEDDELTPLQAFLTHASLEAGDTQAAENEDSIQLMTLHSAKGLEFPLVFLVGMEEGLFPHKMSLEEPGRLEEERRLAYVGITRAMQKLVISYAETRRLYGSETYNKVSRFVREIPAPLIQEVRLNNSVSRPVNTSSMGGSSLFAGSAVPQTPFNLGQRVRHSLFGEGTILNFEGAGAQARVQVNFENEGSKWLMLAYAKLEAC</sequence>
<evidence type="ECO:0000256" key="12">
    <source>
        <dbReference type="ARBA" id="ARBA00034923"/>
    </source>
</evidence>
<evidence type="ECO:0000256" key="5">
    <source>
        <dbReference type="ARBA" id="ARBA00022806"/>
    </source>
</evidence>
<dbReference type="Gene3D" id="3.40.50.300">
    <property type="entry name" value="P-loop containing nucleotide triphosphate hydrolases"/>
    <property type="match status" value="2"/>
</dbReference>
<evidence type="ECO:0000256" key="3">
    <source>
        <dbReference type="ARBA" id="ARBA00022763"/>
    </source>
</evidence>
<protein>
    <recommendedName>
        <fullName evidence="11">DNA 3'-5' helicase</fullName>
        <ecNumber evidence="11">5.6.2.4</ecNumber>
    </recommendedName>
    <alternativeName>
        <fullName evidence="12">DNA 3'-5' helicase II</fullName>
    </alternativeName>
</protein>
<evidence type="ECO:0000256" key="1">
    <source>
        <dbReference type="ARBA" id="ARBA00009922"/>
    </source>
</evidence>
<evidence type="ECO:0000256" key="4">
    <source>
        <dbReference type="ARBA" id="ARBA00022801"/>
    </source>
</evidence>
<dbReference type="CDD" id="cd17932">
    <property type="entry name" value="DEXQc_UvrD"/>
    <property type="match status" value="1"/>
</dbReference>
<name>A0A653B3Y8_ECTOL</name>
<dbReference type="EMBL" id="LR130779">
    <property type="protein sequence ID" value="VDN63253.1"/>
    <property type="molecule type" value="Genomic_DNA"/>
</dbReference>
<comment type="catalytic activity">
    <reaction evidence="13">
        <text>ATP + H2O = ADP + phosphate + H(+)</text>
        <dbReference type="Rhea" id="RHEA:13065"/>
        <dbReference type="ChEBI" id="CHEBI:15377"/>
        <dbReference type="ChEBI" id="CHEBI:15378"/>
        <dbReference type="ChEBI" id="CHEBI:30616"/>
        <dbReference type="ChEBI" id="CHEBI:43474"/>
        <dbReference type="ChEBI" id="CHEBI:456216"/>
        <dbReference type="EC" id="5.6.2.4"/>
    </reaction>
</comment>
<dbReference type="Pfam" id="PF00580">
    <property type="entry name" value="UvrD-helicase"/>
    <property type="match status" value="1"/>
</dbReference>
<keyword evidence="3" id="KW-0227">DNA damage</keyword>
<keyword evidence="7" id="KW-0238">DNA-binding</keyword>
<evidence type="ECO:0000256" key="8">
    <source>
        <dbReference type="ARBA" id="ARBA00023204"/>
    </source>
</evidence>
<dbReference type="FunFam" id="3.40.50.300:FF:001201">
    <property type="entry name" value="ATP-dependent DNA helicase UvrD2"/>
    <property type="match status" value="1"/>
</dbReference>
<proteinExistence type="inferred from homology"/>
<dbReference type="InterPro" id="IPR014016">
    <property type="entry name" value="UvrD-like_ATP-bd"/>
</dbReference>
<evidence type="ECO:0000256" key="10">
    <source>
        <dbReference type="ARBA" id="ARBA00034617"/>
    </source>
</evidence>
<dbReference type="GO" id="GO:0000725">
    <property type="term" value="P:recombinational repair"/>
    <property type="evidence" value="ECO:0007669"/>
    <property type="project" value="TreeGrafter"/>
</dbReference>
<gene>
    <name evidence="14" type="primary">uvrD</name>
    <name evidence="14" type="ORF">POT9AD_2278</name>
</gene>
<dbReference type="InterPro" id="IPR027417">
    <property type="entry name" value="P-loop_NTPase"/>
</dbReference>
<dbReference type="PROSITE" id="PS51198">
    <property type="entry name" value="UVRD_HELICASE_ATP_BIND"/>
    <property type="match status" value="1"/>
</dbReference>
<keyword evidence="9" id="KW-0413">Isomerase</keyword>
<dbReference type="PANTHER" id="PTHR11070:SF2">
    <property type="entry name" value="ATP-DEPENDENT DNA HELICASE SRS2"/>
    <property type="match status" value="1"/>
</dbReference>
<evidence type="ECO:0000256" key="11">
    <source>
        <dbReference type="ARBA" id="ARBA00034808"/>
    </source>
</evidence>
<dbReference type="PROSITE" id="PS51217">
    <property type="entry name" value="UVRD_HELICASE_CTER"/>
    <property type="match status" value="1"/>
</dbReference>
<dbReference type="FunFam" id="1.10.486.10:FF:000003">
    <property type="entry name" value="ATP-dependent DNA helicase"/>
    <property type="match status" value="1"/>
</dbReference>
<dbReference type="PANTHER" id="PTHR11070">
    <property type="entry name" value="UVRD / RECB / PCRA DNA HELICASE FAMILY MEMBER"/>
    <property type="match status" value="1"/>
</dbReference>
<comment type="catalytic activity">
    <reaction evidence="10">
        <text>Couples ATP hydrolysis with the unwinding of duplex DNA by translocating in the 3'-5' direction.</text>
        <dbReference type="EC" id="5.6.2.4"/>
    </reaction>
</comment>
<dbReference type="InterPro" id="IPR014017">
    <property type="entry name" value="DNA_helicase_UvrD-like_C"/>
</dbReference>
<keyword evidence="5 14" id="KW-0347">Helicase</keyword>
<keyword evidence="6" id="KW-0067">ATP-binding</keyword>
<evidence type="ECO:0000256" key="13">
    <source>
        <dbReference type="ARBA" id="ARBA00048988"/>
    </source>
</evidence>
<dbReference type="InterPro" id="IPR000212">
    <property type="entry name" value="DNA_helicase_UvrD/REP"/>
</dbReference>
<reference evidence="14" key="1">
    <citation type="submission" date="2018-11" db="EMBL/GenBank/DDBJ databases">
        <authorList>
            <consortium name="Genoscope - CEA"/>
            <person name="William W."/>
        </authorList>
    </citation>
    <scope>NUCLEOTIDE SEQUENCE [LARGE SCALE GENOMIC DNA]</scope>
    <source>
        <strain evidence="14">T9AD</strain>
    </source>
</reference>
<evidence type="ECO:0000256" key="7">
    <source>
        <dbReference type="ARBA" id="ARBA00023125"/>
    </source>
</evidence>
<dbReference type="OrthoDB" id="9806690at2"/>
<dbReference type="GO" id="GO:0009314">
    <property type="term" value="P:response to radiation"/>
    <property type="evidence" value="ECO:0007669"/>
    <property type="project" value="UniProtKB-ARBA"/>
</dbReference>
<dbReference type="Pfam" id="PF21196">
    <property type="entry name" value="PcrA_UvrD_tudor"/>
    <property type="match status" value="1"/>
</dbReference>
<comment type="similarity">
    <text evidence="1">Belongs to the helicase family. UvrD subfamily.</text>
</comment>
<dbReference type="FunFam" id="1.10.10.160:FF:000001">
    <property type="entry name" value="ATP-dependent DNA helicase"/>
    <property type="match status" value="1"/>
</dbReference>
<dbReference type="GO" id="GO:0016887">
    <property type="term" value="F:ATP hydrolysis activity"/>
    <property type="evidence" value="ECO:0007669"/>
    <property type="project" value="RHEA"/>
</dbReference>
<dbReference type="GO" id="GO:0003677">
    <property type="term" value="F:DNA binding"/>
    <property type="evidence" value="ECO:0007669"/>
    <property type="project" value="UniProtKB-KW"/>
</dbReference>